<name>A0A382E7N4_9ZZZZ</name>
<sequence length="350" mass="39190">MNEKWITDWIPSKRFPMYTRSNVGEIMPNPCSPLGWDLVWGTGVAFGWMNGHFRWGSSASDEINHDQPDFIACFGGYVYLNMSLIRLVGERSPGLSAQQMDDILLGSHPDVVPHTPHPDDDRPELGEKIEATMGWIMTVNEEPQELMEDRKKVLDLRDGRPDLKTISNKDLVDRARSITSYLREFFEPYYVYGTASAVGPGLLGQVCAEIDPSLSGRLISGLDGIDSVPMTEDMWELSRLEKTSPEFLEGFESFLNEHGCRGPGEWDAGNPTWEVDSNPVTAAIDAMRKVDEDFSPFSKQAQATADRLAAEEQAREALAGNDEALELLETGLRVSKIFVPTRERTKLTQM</sequence>
<evidence type="ECO:0000256" key="1">
    <source>
        <dbReference type="ARBA" id="ARBA00022801"/>
    </source>
</evidence>
<evidence type="ECO:0000313" key="2">
    <source>
        <dbReference type="EMBL" id="SVB46104.1"/>
    </source>
</evidence>
<accession>A0A382E7N4</accession>
<dbReference type="AlphaFoldDB" id="A0A382E7N4"/>
<organism evidence="2">
    <name type="scientific">marine metagenome</name>
    <dbReference type="NCBI Taxonomy" id="408172"/>
    <lineage>
        <taxon>unclassified sequences</taxon>
        <taxon>metagenomes</taxon>
        <taxon>ecological metagenomes</taxon>
    </lineage>
</organism>
<protein>
    <submittedName>
        <fullName evidence="2">Uncharacterized protein</fullName>
    </submittedName>
</protein>
<dbReference type="PROSITE" id="PS00758">
    <property type="entry name" value="ARGE_DAPE_CPG2_1"/>
    <property type="match status" value="1"/>
</dbReference>
<gene>
    <name evidence="2" type="ORF">METZ01_LOCUS198958</name>
</gene>
<dbReference type="EMBL" id="UINC01042879">
    <property type="protein sequence ID" value="SVB46104.1"/>
    <property type="molecule type" value="Genomic_DNA"/>
</dbReference>
<reference evidence="2" key="1">
    <citation type="submission" date="2018-05" db="EMBL/GenBank/DDBJ databases">
        <authorList>
            <person name="Lanie J.A."/>
            <person name="Ng W.-L."/>
            <person name="Kazmierczak K.M."/>
            <person name="Andrzejewski T.M."/>
            <person name="Davidsen T.M."/>
            <person name="Wayne K.J."/>
            <person name="Tettelin H."/>
            <person name="Glass J.I."/>
            <person name="Rusch D."/>
            <person name="Podicherti R."/>
            <person name="Tsui H.-C.T."/>
            <person name="Winkler M.E."/>
        </authorList>
    </citation>
    <scope>NUCLEOTIDE SEQUENCE</scope>
</reference>
<feature type="non-terminal residue" evidence="2">
    <location>
        <position position="350"/>
    </location>
</feature>
<proteinExistence type="predicted"/>
<dbReference type="InterPro" id="IPR001261">
    <property type="entry name" value="ArgE/DapE_CS"/>
</dbReference>
<keyword evidence="1" id="KW-0378">Hydrolase</keyword>